<proteinExistence type="predicted"/>
<gene>
    <name evidence="1" type="ORF">CIC26_25170</name>
</gene>
<name>A0A2A6D3T0_SALER</name>
<dbReference type="AlphaFoldDB" id="A0A2A6D3T0"/>
<organism evidence="1">
    <name type="scientific">Salmonella enterica</name>
    <name type="common">Salmonella choleraesuis</name>
    <dbReference type="NCBI Taxonomy" id="28901"/>
    <lineage>
        <taxon>Bacteria</taxon>
        <taxon>Pseudomonadati</taxon>
        <taxon>Pseudomonadota</taxon>
        <taxon>Gammaproteobacteria</taxon>
        <taxon>Enterobacterales</taxon>
        <taxon>Enterobacteriaceae</taxon>
        <taxon>Salmonella</taxon>
    </lineage>
</organism>
<dbReference type="RefSeq" id="WP_023972137.1">
    <property type="nucleotide sequence ID" value="NZ_CP075111.1"/>
</dbReference>
<dbReference type="EMBL" id="NPLM01000024">
    <property type="protein sequence ID" value="PDN79800.1"/>
    <property type="molecule type" value="Genomic_DNA"/>
</dbReference>
<reference evidence="1" key="1">
    <citation type="submission" date="2017-08" db="EMBL/GenBank/DDBJ databases">
        <title>Whole genome sequencing of Salmonella enterica.</title>
        <authorList>
            <person name="Bell R."/>
            <person name="Levy K."/>
        </authorList>
    </citation>
    <scope>NUCLEOTIDE SEQUENCE [LARGE SCALE GENOMIC DNA]</scope>
    <source>
        <strain evidence="1">CFSAN060805</strain>
    </source>
</reference>
<evidence type="ECO:0000313" key="1">
    <source>
        <dbReference type="EMBL" id="PDN79800.1"/>
    </source>
</evidence>
<protein>
    <submittedName>
        <fullName evidence="1">Uncharacterized protein</fullName>
    </submittedName>
</protein>
<sequence>MKNVFVLSDCCFTKLGLEKLFVTNSDFEKIVFYGLNNYKEIIFHLNSKQEKMENNIIIVDLSSRSKKSRVRQTINIWNLYRLAEYNKTLRKTSFLLLGKHTGIGLFSASQISTKCSLESVSLKIRKILNTPENYPALGDIVMKRLCNHQKILLSKFIYGHSINAIAKSMKTHPRNIFYARDKLIEKLGLHDKYDFAYVDINAVL</sequence>
<comment type="caution">
    <text evidence="1">The sequence shown here is derived from an EMBL/GenBank/DDBJ whole genome shotgun (WGS) entry which is preliminary data.</text>
</comment>
<dbReference type="Proteomes" id="UP000873581">
    <property type="component" value="Unassembled WGS sequence"/>
</dbReference>
<accession>A0A2A6D3T0</accession>